<accession>A0A014NMW0</accession>
<dbReference type="PROSITE" id="PS51257">
    <property type="entry name" value="PROKAR_LIPOPROTEIN"/>
    <property type="match status" value="1"/>
</dbReference>
<evidence type="ECO:0000313" key="4">
    <source>
        <dbReference type="Proteomes" id="UP000020766"/>
    </source>
</evidence>
<reference evidence="3 4" key="1">
    <citation type="submission" date="2014-01" db="EMBL/GenBank/DDBJ databases">
        <title>Interspecies Systems Biology Uncovers Metabolites Affecting C. elegans Gene Expression and Life History Traits.</title>
        <authorList>
            <person name="Watson E."/>
            <person name="Macneil L.T."/>
            <person name="Ritter A.D."/>
            <person name="Yilmaz L.S."/>
            <person name="Rosebrock A.P."/>
            <person name="Caudy A.A."/>
            <person name="Walhout A.J."/>
        </authorList>
    </citation>
    <scope>NUCLEOTIDE SEQUENCE [LARGE SCALE GENOMIC DNA]</scope>
    <source>
        <strain evidence="3 4">DA1877</strain>
    </source>
</reference>
<evidence type="ECO:0000256" key="1">
    <source>
        <dbReference type="SAM" id="MobiDB-lite"/>
    </source>
</evidence>
<evidence type="ECO:0000313" key="3">
    <source>
        <dbReference type="EMBL" id="EXU80798.1"/>
    </source>
</evidence>
<dbReference type="GeneID" id="74939612"/>
<dbReference type="EMBL" id="JBOK01000005">
    <property type="protein sequence ID" value="EXU80798.1"/>
    <property type="molecule type" value="Genomic_DNA"/>
</dbReference>
<keyword evidence="4" id="KW-1185">Reference proteome</keyword>
<evidence type="ECO:0000256" key="2">
    <source>
        <dbReference type="SAM" id="SignalP"/>
    </source>
</evidence>
<keyword evidence="2" id="KW-0732">Signal</keyword>
<feature type="compositionally biased region" description="Basic and acidic residues" evidence="1">
    <location>
        <begin position="127"/>
        <end position="139"/>
    </location>
</feature>
<proteinExistence type="predicted"/>
<evidence type="ECO:0008006" key="5">
    <source>
        <dbReference type="Google" id="ProtNLM"/>
    </source>
</evidence>
<feature type="chain" id="PRO_5001473214" description="Lipoprotein" evidence="2">
    <location>
        <begin position="25"/>
        <end position="139"/>
    </location>
</feature>
<dbReference type="AlphaFoldDB" id="A0A014NMW0"/>
<dbReference type="PATRIC" id="fig|1457173.3.peg.1137"/>
<feature type="region of interest" description="Disordered" evidence="1">
    <location>
        <begin position="94"/>
        <end position="139"/>
    </location>
</feature>
<name>A0A014NMW0_9BURK</name>
<dbReference type="Proteomes" id="UP000020766">
    <property type="component" value="Unassembled WGS sequence"/>
</dbReference>
<protein>
    <recommendedName>
        <fullName evidence="5">Lipoprotein</fullName>
    </recommendedName>
</protein>
<comment type="caution">
    <text evidence="3">The sequence shown here is derived from an EMBL/GenBank/DDBJ whole genome shotgun (WGS) entry which is preliminary data.</text>
</comment>
<organism evidence="3 4">
    <name type="scientific">Comamonas aquatica DA1877</name>
    <dbReference type="NCBI Taxonomy" id="1457173"/>
    <lineage>
        <taxon>Bacteria</taxon>
        <taxon>Pseudomonadati</taxon>
        <taxon>Pseudomonadota</taxon>
        <taxon>Betaproteobacteria</taxon>
        <taxon>Burkholderiales</taxon>
        <taxon>Comamonadaceae</taxon>
        <taxon>Comamonas</taxon>
    </lineage>
</organism>
<sequence length="139" mass="14171">MSMTRELRLHATAAAAVTALALLAGCDQSGPQMRADTFPMGQAARFDQPPPDKPLFGSSDYLRAHDVLPPAKADIREPLPPAVPLPAMAAAQPVVQPQASTAEPGAQQGGVTPAAGMAAGITNAQGDGEKHKLDGGTVK</sequence>
<gene>
    <name evidence="3" type="ORF">AX13_14255</name>
</gene>
<dbReference type="RefSeq" id="WP_051519380.1">
    <property type="nucleotide sequence ID" value="NZ_JBOK01000005.1"/>
</dbReference>
<feature type="signal peptide" evidence="2">
    <location>
        <begin position="1"/>
        <end position="24"/>
    </location>
</feature>